<name>A0AA39UX82_9LECA</name>
<evidence type="ECO:0000313" key="2">
    <source>
        <dbReference type="EMBL" id="KAK0507268.1"/>
    </source>
</evidence>
<dbReference type="AlphaFoldDB" id="A0AA39UX82"/>
<dbReference type="PROSITE" id="PS00028">
    <property type="entry name" value="ZINC_FINGER_C2H2_1"/>
    <property type="match status" value="1"/>
</dbReference>
<dbReference type="EMBL" id="JAFEKC020000024">
    <property type="protein sequence ID" value="KAK0507268.1"/>
    <property type="molecule type" value="Genomic_DNA"/>
</dbReference>
<evidence type="ECO:0000259" key="1">
    <source>
        <dbReference type="PROSITE" id="PS00028"/>
    </source>
</evidence>
<comment type="caution">
    <text evidence="2">The sequence shown here is derived from an EMBL/GenBank/DDBJ whole genome shotgun (WGS) entry which is preliminary data.</text>
</comment>
<organism evidence="2 3">
    <name type="scientific">Cladonia borealis</name>
    <dbReference type="NCBI Taxonomy" id="184061"/>
    <lineage>
        <taxon>Eukaryota</taxon>
        <taxon>Fungi</taxon>
        <taxon>Dikarya</taxon>
        <taxon>Ascomycota</taxon>
        <taxon>Pezizomycotina</taxon>
        <taxon>Lecanoromycetes</taxon>
        <taxon>OSLEUM clade</taxon>
        <taxon>Lecanoromycetidae</taxon>
        <taxon>Lecanorales</taxon>
        <taxon>Lecanorineae</taxon>
        <taxon>Cladoniaceae</taxon>
        <taxon>Cladonia</taxon>
    </lineage>
</organism>
<dbReference type="Proteomes" id="UP001166286">
    <property type="component" value="Unassembled WGS sequence"/>
</dbReference>
<proteinExistence type="predicted"/>
<reference evidence="2" key="1">
    <citation type="submission" date="2023-03" db="EMBL/GenBank/DDBJ databases">
        <title>Complete genome of Cladonia borealis.</title>
        <authorList>
            <person name="Park H."/>
        </authorList>
    </citation>
    <scope>NUCLEOTIDE SEQUENCE</scope>
    <source>
        <strain evidence="2">ANT050790</strain>
    </source>
</reference>
<keyword evidence="3" id="KW-1185">Reference proteome</keyword>
<gene>
    <name evidence="2" type="ORF">JMJ35_010306</name>
</gene>
<feature type="domain" description="C2H2-type" evidence="1">
    <location>
        <begin position="217"/>
        <end position="237"/>
    </location>
</feature>
<accession>A0AA39UX82</accession>
<sequence>MAEFVFHDANLWNFGLPDPEESEAAVALKGSSDQEIKAWLAFARTGGFQLPSSNHSLPQKLVDAFLVLKYYDDLLILHWVHEAQPTGNTEGDASSTGRYWCTSCLRDKPHGYKHKDDWRREEKEHEETYFCMHRGKLESTDHGFVCAFCGINGPDESHFASHNVYACESQGGKRFSCKRRCDMVTHLDKVHGVYDRSQREKVATMWKYCIPKQAWACGFCVRTFSTFPERLKHLQGHFENGMTLDNWDNSKVIQGLLEQPALKEAWKAKVANLGLEAETRPLVWMDTDLKDLQRRLEMGPLAAWENPEALVDAAFTAYLSQFE</sequence>
<evidence type="ECO:0000313" key="3">
    <source>
        <dbReference type="Proteomes" id="UP001166286"/>
    </source>
</evidence>
<dbReference type="InterPro" id="IPR013087">
    <property type="entry name" value="Znf_C2H2_type"/>
</dbReference>
<protein>
    <recommendedName>
        <fullName evidence="1">C2H2-type domain-containing protein</fullName>
    </recommendedName>
</protein>